<dbReference type="InterPro" id="IPR009030">
    <property type="entry name" value="Growth_fac_rcpt_cys_sf"/>
</dbReference>
<dbReference type="EMBL" id="CAAALY010057233">
    <property type="protein sequence ID" value="VEL22573.1"/>
    <property type="molecule type" value="Genomic_DNA"/>
</dbReference>
<evidence type="ECO:0000259" key="2">
    <source>
        <dbReference type="Pfam" id="PF07699"/>
    </source>
</evidence>
<dbReference type="SUPFAM" id="SSF57184">
    <property type="entry name" value="Growth factor receptor domain"/>
    <property type="match status" value="1"/>
</dbReference>
<name>A0A3S5CN62_9PLAT</name>
<accession>A0A3S5CN62</accession>
<dbReference type="Pfam" id="PF07699">
    <property type="entry name" value="Ephrin_rec_like"/>
    <property type="match status" value="1"/>
</dbReference>
<proteinExistence type="predicted"/>
<feature type="domain" description="Tyrosine-protein kinase ephrin type A/B receptor-like" evidence="2">
    <location>
        <begin position="28"/>
        <end position="70"/>
    </location>
</feature>
<feature type="transmembrane region" description="Helical" evidence="1">
    <location>
        <begin position="76"/>
        <end position="102"/>
    </location>
</feature>
<protein>
    <recommendedName>
        <fullName evidence="2">Tyrosine-protein kinase ephrin type A/B receptor-like domain-containing protein</fullName>
    </recommendedName>
</protein>
<dbReference type="InterPro" id="IPR011641">
    <property type="entry name" value="Tyr-kin_ephrin_A/B_rcpt-like"/>
</dbReference>
<feature type="transmembrane region" description="Helical" evidence="1">
    <location>
        <begin position="136"/>
        <end position="156"/>
    </location>
</feature>
<evidence type="ECO:0000256" key="1">
    <source>
        <dbReference type="SAM" id="Phobius"/>
    </source>
</evidence>
<organism evidence="3 4">
    <name type="scientific">Protopolystoma xenopodis</name>
    <dbReference type="NCBI Taxonomy" id="117903"/>
    <lineage>
        <taxon>Eukaryota</taxon>
        <taxon>Metazoa</taxon>
        <taxon>Spiralia</taxon>
        <taxon>Lophotrochozoa</taxon>
        <taxon>Platyhelminthes</taxon>
        <taxon>Monogenea</taxon>
        <taxon>Polyopisthocotylea</taxon>
        <taxon>Polystomatidea</taxon>
        <taxon>Polystomatidae</taxon>
        <taxon>Protopolystoma</taxon>
    </lineage>
</organism>
<evidence type="ECO:0000313" key="3">
    <source>
        <dbReference type="EMBL" id="VEL22573.1"/>
    </source>
</evidence>
<keyword evidence="4" id="KW-1185">Reference proteome</keyword>
<evidence type="ECO:0000313" key="4">
    <source>
        <dbReference type="Proteomes" id="UP000784294"/>
    </source>
</evidence>
<dbReference type="Gene3D" id="2.10.50.10">
    <property type="entry name" value="Tumor Necrosis Factor Receptor, subunit A, domain 2"/>
    <property type="match status" value="1"/>
</dbReference>
<gene>
    <name evidence="3" type="ORF">PXEA_LOCUS16013</name>
</gene>
<keyword evidence="1" id="KW-0472">Membrane</keyword>
<keyword evidence="1" id="KW-1133">Transmembrane helix</keyword>
<sequence length="205" mass="22640">MIELLPAWPMVCLPCPAGTAPSQPYSFQDCQACPKGSYRSAASWPAAGGCIACPDGFTTRGNGSQSRADCQITSGLILSSIVQFILWLMNVWVALGHIYLFAKPFSSSAESDEIEQPTEASIGALGEHNTIEMPRFALLAIFLVPAYLSLVIWRICHRQVKLLQNMLLVGQLNLTNRLYRHLKIKSQSTVQIELLQESTDKEKIE</sequence>
<keyword evidence="1" id="KW-0812">Transmembrane</keyword>
<dbReference type="OrthoDB" id="6229189at2759"/>
<comment type="caution">
    <text evidence="3">The sequence shown here is derived from an EMBL/GenBank/DDBJ whole genome shotgun (WGS) entry which is preliminary data.</text>
</comment>
<dbReference type="Proteomes" id="UP000784294">
    <property type="component" value="Unassembled WGS sequence"/>
</dbReference>
<dbReference type="SMART" id="SM01411">
    <property type="entry name" value="Ephrin_rec_like"/>
    <property type="match status" value="1"/>
</dbReference>
<reference evidence="3" key="1">
    <citation type="submission" date="2018-11" db="EMBL/GenBank/DDBJ databases">
        <authorList>
            <consortium name="Pathogen Informatics"/>
        </authorList>
    </citation>
    <scope>NUCLEOTIDE SEQUENCE</scope>
</reference>
<dbReference type="AlphaFoldDB" id="A0A3S5CN62"/>